<comment type="caution">
    <text evidence="2">The sequence shown here is derived from an EMBL/GenBank/DDBJ whole genome shotgun (WGS) entry which is preliminary data.</text>
</comment>
<dbReference type="Gene3D" id="3.90.1200.10">
    <property type="match status" value="1"/>
</dbReference>
<dbReference type="Pfam" id="PF01636">
    <property type="entry name" value="APH"/>
    <property type="match status" value="1"/>
</dbReference>
<dbReference type="InterPro" id="IPR011009">
    <property type="entry name" value="Kinase-like_dom_sf"/>
</dbReference>
<evidence type="ECO:0000313" key="2">
    <source>
        <dbReference type="EMBL" id="GAA3697748.1"/>
    </source>
</evidence>
<proteinExistence type="predicted"/>
<dbReference type="InterPro" id="IPR051678">
    <property type="entry name" value="AGP_Transferase"/>
</dbReference>
<dbReference type="PANTHER" id="PTHR21310:SF42">
    <property type="entry name" value="BIFUNCTIONAL AAC_APH"/>
    <property type="match status" value="1"/>
</dbReference>
<dbReference type="Gene3D" id="3.30.200.20">
    <property type="entry name" value="Phosphorylase Kinase, domain 1"/>
    <property type="match status" value="1"/>
</dbReference>
<evidence type="ECO:0000259" key="1">
    <source>
        <dbReference type="Pfam" id="PF01636"/>
    </source>
</evidence>
<accession>A0ABP7D189</accession>
<feature type="domain" description="Aminoglycoside phosphotransferase" evidence="1">
    <location>
        <begin position="29"/>
        <end position="259"/>
    </location>
</feature>
<dbReference type="InterPro" id="IPR002575">
    <property type="entry name" value="Aminoglycoside_PTrfase"/>
</dbReference>
<dbReference type="Proteomes" id="UP001500051">
    <property type="component" value="Unassembled WGS sequence"/>
</dbReference>
<dbReference type="PANTHER" id="PTHR21310">
    <property type="entry name" value="AMINOGLYCOSIDE PHOSPHOTRANSFERASE-RELATED-RELATED"/>
    <property type="match status" value="1"/>
</dbReference>
<dbReference type="RefSeq" id="WP_344811754.1">
    <property type="nucleotide sequence ID" value="NZ_BAAAYX010000003.1"/>
</dbReference>
<evidence type="ECO:0000313" key="3">
    <source>
        <dbReference type="Proteomes" id="UP001500051"/>
    </source>
</evidence>
<keyword evidence="3" id="KW-1185">Reference proteome</keyword>
<dbReference type="EMBL" id="BAAAYX010000003">
    <property type="protein sequence ID" value="GAA3697748.1"/>
    <property type="molecule type" value="Genomic_DNA"/>
</dbReference>
<organism evidence="2 3">
    <name type="scientific">Microlunatus aurantiacus</name>
    <dbReference type="NCBI Taxonomy" id="446786"/>
    <lineage>
        <taxon>Bacteria</taxon>
        <taxon>Bacillati</taxon>
        <taxon>Actinomycetota</taxon>
        <taxon>Actinomycetes</taxon>
        <taxon>Propionibacteriales</taxon>
        <taxon>Propionibacteriaceae</taxon>
        <taxon>Microlunatus</taxon>
    </lineage>
</organism>
<name>A0ABP7D189_9ACTN</name>
<dbReference type="CDD" id="cd05155">
    <property type="entry name" value="APH_ChoK_like_1"/>
    <property type="match status" value="1"/>
</dbReference>
<gene>
    <name evidence="2" type="ORF">GCM10022204_12370</name>
</gene>
<reference evidence="3" key="1">
    <citation type="journal article" date="2019" name="Int. J. Syst. Evol. Microbiol.">
        <title>The Global Catalogue of Microorganisms (GCM) 10K type strain sequencing project: providing services to taxonomists for standard genome sequencing and annotation.</title>
        <authorList>
            <consortium name="The Broad Institute Genomics Platform"/>
            <consortium name="The Broad Institute Genome Sequencing Center for Infectious Disease"/>
            <person name="Wu L."/>
            <person name="Ma J."/>
        </authorList>
    </citation>
    <scope>NUCLEOTIDE SEQUENCE [LARGE SCALE GENOMIC DNA]</scope>
    <source>
        <strain evidence="3">JCM 16548</strain>
    </source>
</reference>
<dbReference type="SUPFAM" id="SSF56112">
    <property type="entry name" value="Protein kinase-like (PK-like)"/>
    <property type="match status" value="1"/>
</dbReference>
<sequence length="295" mass="32440">MPPAEIALSVEQLASLVRAQHPDLAAAPLRQVAHGWDNVIFRLGEDLAVRLPRRAAAVDLIDHEQRWLSELALRLPAPIPVPVRHGVPSELFPWPWSITPWYAGRPLPLVSPGDRRPYARPLGIFLARLHTPAPAEAPRNPVRGIPLGLRTEAFFRHLSAVPVERRPPVERLWRRLVATSVFSGPPLWLHGDPHPGNVLVEAGRLTAVIDFGDLTAGDPATDLALGWMAFDAEARRELRTAYAGEHVLDDDTWTRARGWALALAVALIANSDDEPVLAAVGHHALTEVLGEEDRT</sequence>
<protein>
    <submittedName>
        <fullName evidence="2">Aminoglycoside phosphotransferase family protein</fullName>
    </submittedName>
</protein>